<gene>
    <name evidence="2" type="ORF">B296_00023394</name>
</gene>
<dbReference type="EMBL" id="AMZH03004472">
    <property type="protein sequence ID" value="RRT69089.1"/>
    <property type="molecule type" value="Genomic_DNA"/>
</dbReference>
<proteinExistence type="predicted"/>
<feature type="non-terminal residue" evidence="2">
    <location>
        <position position="1"/>
    </location>
</feature>
<reference evidence="2 3" key="1">
    <citation type="journal article" date="2014" name="Agronomy (Basel)">
        <title>A Draft Genome Sequence for Ensete ventricosum, the Drought-Tolerant Tree Against Hunger.</title>
        <authorList>
            <person name="Harrison J."/>
            <person name="Moore K.A."/>
            <person name="Paszkiewicz K."/>
            <person name="Jones T."/>
            <person name="Grant M."/>
            <person name="Ambacheew D."/>
            <person name="Muzemil S."/>
            <person name="Studholme D.J."/>
        </authorList>
    </citation>
    <scope>NUCLEOTIDE SEQUENCE [LARGE SCALE GENOMIC DNA]</scope>
</reference>
<name>A0A426ZYH3_ENSVE</name>
<accession>A0A426ZYH3</accession>
<evidence type="ECO:0000313" key="2">
    <source>
        <dbReference type="EMBL" id="RRT69089.1"/>
    </source>
</evidence>
<protein>
    <submittedName>
        <fullName evidence="2">Uncharacterized protein</fullName>
    </submittedName>
</protein>
<evidence type="ECO:0000313" key="3">
    <source>
        <dbReference type="Proteomes" id="UP000287651"/>
    </source>
</evidence>
<sequence>GVELRPIDEPPHHSVLPRLTRCQIETRRRRSVSDPPLLYPLQVSFSLVIRMKDSCRVGVLRRFPVPFAQRGGGGEADVASERDLPRRPGSLTGYPPPHLSRTLVLSLFCQCFQLSVSSFVSTI</sequence>
<evidence type="ECO:0000256" key="1">
    <source>
        <dbReference type="SAM" id="MobiDB-lite"/>
    </source>
</evidence>
<dbReference type="AlphaFoldDB" id="A0A426ZYH3"/>
<dbReference type="Proteomes" id="UP000287651">
    <property type="component" value="Unassembled WGS sequence"/>
</dbReference>
<organism evidence="2 3">
    <name type="scientific">Ensete ventricosum</name>
    <name type="common">Abyssinian banana</name>
    <name type="synonym">Musa ensete</name>
    <dbReference type="NCBI Taxonomy" id="4639"/>
    <lineage>
        <taxon>Eukaryota</taxon>
        <taxon>Viridiplantae</taxon>
        <taxon>Streptophyta</taxon>
        <taxon>Embryophyta</taxon>
        <taxon>Tracheophyta</taxon>
        <taxon>Spermatophyta</taxon>
        <taxon>Magnoliopsida</taxon>
        <taxon>Liliopsida</taxon>
        <taxon>Zingiberales</taxon>
        <taxon>Musaceae</taxon>
        <taxon>Ensete</taxon>
    </lineage>
</organism>
<comment type="caution">
    <text evidence="2">The sequence shown here is derived from an EMBL/GenBank/DDBJ whole genome shotgun (WGS) entry which is preliminary data.</text>
</comment>
<feature type="region of interest" description="Disordered" evidence="1">
    <location>
        <begin position="66"/>
        <end position="93"/>
    </location>
</feature>